<comment type="similarity">
    <text evidence="9">Belongs to the D-isomer specific 2-hydroxyacid dehydrogenase family.</text>
</comment>
<comment type="catalytic activity">
    <reaction evidence="7">
        <text>(R)-2-hydroxyglutarate + NAD(+) = 2-oxoglutarate + NADH + H(+)</text>
        <dbReference type="Rhea" id="RHEA:49612"/>
        <dbReference type="ChEBI" id="CHEBI:15378"/>
        <dbReference type="ChEBI" id="CHEBI:15801"/>
        <dbReference type="ChEBI" id="CHEBI:16810"/>
        <dbReference type="ChEBI" id="CHEBI:57540"/>
        <dbReference type="ChEBI" id="CHEBI:57945"/>
        <dbReference type="EC" id="1.1.1.399"/>
    </reaction>
</comment>
<evidence type="ECO:0000256" key="1">
    <source>
        <dbReference type="ARBA" id="ARBA00003800"/>
    </source>
</evidence>
<dbReference type="InterPro" id="IPR045865">
    <property type="entry name" value="ACT-like_dom_sf"/>
</dbReference>
<proteinExistence type="inferred from homology"/>
<accession>A0A1F8FAW9</accession>
<comment type="pathway">
    <text evidence="2">Amino-acid biosynthesis; L-serine biosynthesis; L-serine from 3-phospho-D-glycerate: step 1/3.</text>
</comment>
<dbReference type="PANTHER" id="PTHR42938">
    <property type="entry name" value="FORMATE DEHYDROGENASE 1"/>
    <property type="match status" value="1"/>
</dbReference>
<dbReference type="AlphaFoldDB" id="A0A1F8FAW9"/>
<dbReference type="InterPro" id="IPR006139">
    <property type="entry name" value="D-isomer_2_OHA_DH_cat_dom"/>
</dbReference>
<dbReference type="SUPFAM" id="SSF51735">
    <property type="entry name" value="NAD(P)-binding Rossmann-fold domains"/>
    <property type="match status" value="1"/>
</dbReference>
<dbReference type="InterPro" id="IPR036291">
    <property type="entry name" value="NAD(P)-bd_dom_sf"/>
</dbReference>
<protein>
    <recommendedName>
        <fullName evidence="5">D-3-phosphoglycerate dehydrogenase</fullName>
        <ecNumber evidence="3">1.1.1.399</ecNumber>
        <ecNumber evidence="4">1.1.1.95</ecNumber>
    </recommendedName>
    <alternativeName>
        <fullName evidence="6">2-oxoglutarate reductase</fullName>
    </alternativeName>
</protein>
<evidence type="ECO:0000313" key="11">
    <source>
        <dbReference type="EMBL" id="OGN09399.1"/>
    </source>
</evidence>
<evidence type="ECO:0000256" key="4">
    <source>
        <dbReference type="ARBA" id="ARBA00013143"/>
    </source>
</evidence>
<dbReference type="Pfam" id="PF00389">
    <property type="entry name" value="2-Hacid_dh"/>
    <property type="match status" value="1"/>
</dbReference>
<gene>
    <name evidence="11" type="ORF">A3J46_01175</name>
</gene>
<evidence type="ECO:0000256" key="6">
    <source>
        <dbReference type="ARBA" id="ARBA00030455"/>
    </source>
</evidence>
<evidence type="ECO:0000256" key="9">
    <source>
        <dbReference type="RuleBase" id="RU003719"/>
    </source>
</evidence>
<evidence type="ECO:0000256" key="5">
    <source>
        <dbReference type="ARBA" id="ARBA00021582"/>
    </source>
</evidence>
<comment type="caution">
    <text evidence="11">The sequence shown here is derived from an EMBL/GenBank/DDBJ whole genome shotgun (WGS) entry which is preliminary data.</text>
</comment>
<dbReference type="Gene3D" id="3.40.50.720">
    <property type="entry name" value="NAD(P)-binding Rossmann-like Domain"/>
    <property type="match status" value="2"/>
</dbReference>
<organism evidence="11 12">
    <name type="scientific">Candidatus Yanofskybacteria bacterium RIFCSPHIGHO2_02_FULL_41_11</name>
    <dbReference type="NCBI Taxonomy" id="1802675"/>
    <lineage>
        <taxon>Bacteria</taxon>
        <taxon>Candidatus Yanofskyibacteriota</taxon>
    </lineage>
</organism>
<dbReference type="UniPathway" id="UPA00135">
    <property type="reaction ID" value="UER00196"/>
</dbReference>
<name>A0A1F8FAW9_9BACT</name>
<dbReference type="GO" id="GO:0004617">
    <property type="term" value="F:phosphoglycerate dehydrogenase activity"/>
    <property type="evidence" value="ECO:0007669"/>
    <property type="project" value="UniProtKB-EC"/>
</dbReference>
<dbReference type="PROSITE" id="PS51671">
    <property type="entry name" value="ACT"/>
    <property type="match status" value="1"/>
</dbReference>
<comment type="catalytic activity">
    <reaction evidence="8">
        <text>(2R)-3-phosphoglycerate + NAD(+) = 3-phosphooxypyruvate + NADH + H(+)</text>
        <dbReference type="Rhea" id="RHEA:12641"/>
        <dbReference type="ChEBI" id="CHEBI:15378"/>
        <dbReference type="ChEBI" id="CHEBI:18110"/>
        <dbReference type="ChEBI" id="CHEBI:57540"/>
        <dbReference type="ChEBI" id="CHEBI:57945"/>
        <dbReference type="ChEBI" id="CHEBI:58272"/>
        <dbReference type="EC" id="1.1.1.95"/>
    </reaction>
</comment>
<evidence type="ECO:0000259" key="10">
    <source>
        <dbReference type="PROSITE" id="PS51671"/>
    </source>
</evidence>
<dbReference type="Pfam" id="PF02826">
    <property type="entry name" value="2-Hacid_dh_C"/>
    <property type="match status" value="1"/>
</dbReference>
<sequence>MKTTILGDNINEHLLAEIIPNLQIIPMDQEPEMIFVRSADLKQIQLPASLIAICRAGAGVNNIPVDWCSQHGIVVFNSPGANATSVRELVIWAIITSCRNLIPAVRFVEQKLAEFPDNPVPEEFWEKSKQKFVGMEISGKRILVIGLGAVGRLVAQSCHNLGMSVYSYDPYAQAEEGTRCVTRIDSLNNIPECEFVSVNASLTEETKGLLGENFFKQCKPGLRLINCARAAIVDSRSLGIALETGIVQTYISDAVNAQLAVAFPERVIPLPHIGASTAEAEIRAITMVAEQLYLFYTTGQITNSINFPSCSLERRKANHARLLVSNINMPGMIAKITGLLGDSGLNISGMTNKGREQVGYNIIDIESPDGHVRDLAEKIKKINGITSVRLIKVWL</sequence>
<dbReference type="EC" id="1.1.1.399" evidence="3"/>
<dbReference type="InterPro" id="IPR002912">
    <property type="entry name" value="ACT_dom"/>
</dbReference>
<dbReference type="SUPFAM" id="SSF55021">
    <property type="entry name" value="ACT-like"/>
    <property type="match status" value="1"/>
</dbReference>
<keyword evidence="9" id="KW-0560">Oxidoreductase</keyword>
<evidence type="ECO:0000256" key="3">
    <source>
        <dbReference type="ARBA" id="ARBA00013001"/>
    </source>
</evidence>
<dbReference type="EMBL" id="MGJP01000036">
    <property type="protein sequence ID" value="OGN09399.1"/>
    <property type="molecule type" value="Genomic_DNA"/>
</dbReference>
<dbReference type="EC" id="1.1.1.95" evidence="4"/>
<feature type="domain" description="ACT" evidence="10">
    <location>
        <begin position="321"/>
        <end position="393"/>
    </location>
</feature>
<evidence type="ECO:0000256" key="7">
    <source>
        <dbReference type="ARBA" id="ARBA00048126"/>
    </source>
</evidence>
<dbReference type="GO" id="GO:0051287">
    <property type="term" value="F:NAD binding"/>
    <property type="evidence" value="ECO:0007669"/>
    <property type="project" value="InterPro"/>
</dbReference>
<reference evidence="11 12" key="1">
    <citation type="journal article" date="2016" name="Nat. Commun.">
        <title>Thousands of microbial genomes shed light on interconnected biogeochemical processes in an aquifer system.</title>
        <authorList>
            <person name="Anantharaman K."/>
            <person name="Brown C.T."/>
            <person name="Hug L.A."/>
            <person name="Sharon I."/>
            <person name="Castelle C.J."/>
            <person name="Probst A.J."/>
            <person name="Thomas B.C."/>
            <person name="Singh A."/>
            <person name="Wilkins M.J."/>
            <person name="Karaoz U."/>
            <person name="Brodie E.L."/>
            <person name="Williams K.H."/>
            <person name="Hubbard S.S."/>
            <person name="Banfield J.F."/>
        </authorList>
    </citation>
    <scope>NUCLEOTIDE SEQUENCE [LARGE SCALE GENOMIC DNA]</scope>
</reference>
<evidence type="ECO:0000256" key="2">
    <source>
        <dbReference type="ARBA" id="ARBA00005216"/>
    </source>
</evidence>
<evidence type="ECO:0000256" key="8">
    <source>
        <dbReference type="ARBA" id="ARBA00048731"/>
    </source>
</evidence>
<dbReference type="Proteomes" id="UP000177167">
    <property type="component" value="Unassembled WGS sequence"/>
</dbReference>
<dbReference type="InterPro" id="IPR006140">
    <property type="entry name" value="D-isomer_DH_NAD-bd"/>
</dbReference>
<evidence type="ECO:0000313" key="12">
    <source>
        <dbReference type="Proteomes" id="UP000177167"/>
    </source>
</evidence>
<dbReference type="SUPFAM" id="SSF52283">
    <property type="entry name" value="Formate/glycerate dehydrogenase catalytic domain-like"/>
    <property type="match status" value="1"/>
</dbReference>
<dbReference type="Gene3D" id="3.30.70.260">
    <property type="match status" value="1"/>
</dbReference>
<dbReference type="PANTHER" id="PTHR42938:SF47">
    <property type="entry name" value="HYDROXYPYRUVATE REDUCTASE"/>
    <property type="match status" value="1"/>
</dbReference>
<comment type="function">
    <text evidence="1">Catalyzes the reversible oxidation of 3-phospho-D-glycerate to 3-phosphonooxypyruvate, the first step of the phosphorylated L-serine biosynthesis pathway. Also catalyzes the reversible oxidation of 2-hydroxyglutarate to 2-oxoglutarate.</text>
</comment>